<evidence type="ECO:0000256" key="1">
    <source>
        <dbReference type="SAM" id="Coils"/>
    </source>
</evidence>
<evidence type="ECO:0000256" key="2">
    <source>
        <dbReference type="SAM" id="MobiDB-lite"/>
    </source>
</evidence>
<organism evidence="4 5">
    <name type="scientific">Blepharisma stoltei</name>
    <dbReference type="NCBI Taxonomy" id="1481888"/>
    <lineage>
        <taxon>Eukaryota</taxon>
        <taxon>Sar</taxon>
        <taxon>Alveolata</taxon>
        <taxon>Ciliophora</taxon>
        <taxon>Postciliodesmatophora</taxon>
        <taxon>Heterotrichea</taxon>
        <taxon>Heterotrichida</taxon>
        <taxon>Blepharismidae</taxon>
        <taxon>Blepharisma</taxon>
    </lineage>
</organism>
<name>A0AAU9IE47_9CILI</name>
<evidence type="ECO:0000313" key="4">
    <source>
        <dbReference type="EMBL" id="CAG9311542.1"/>
    </source>
</evidence>
<feature type="compositionally biased region" description="Polar residues" evidence="2">
    <location>
        <begin position="905"/>
        <end position="920"/>
    </location>
</feature>
<dbReference type="Proteomes" id="UP001162131">
    <property type="component" value="Unassembled WGS sequence"/>
</dbReference>
<feature type="compositionally biased region" description="Basic and acidic residues" evidence="2">
    <location>
        <begin position="453"/>
        <end position="476"/>
    </location>
</feature>
<feature type="region of interest" description="Disordered" evidence="2">
    <location>
        <begin position="33"/>
        <end position="79"/>
    </location>
</feature>
<keyword evidence="3" id="KW-0732">Signal</keyword>
<feature type="compositionally biased region" description="Basic and acidic residues" evidence="2">
    <location>
        <begin position="427"/>
        <end position="441"/>
    </location>
</feature>
<feature type="region of interest" description="Disordered" evidence="2">
    <location>
        <begin position="202"/>
        <end position="236"/>
    </location>
</feature>
<feature type="signal peptide" evidence="3">
    <location>
        <begin position="1"/>
        <end position="17"/>
    </location>
</feature>
<proteinExistence type="predicted"/>
<feature type="compositionally biased region" description="Basic and acidic residues" evidence="2">
    <location>
        <begin position="267"/>
        <end position="295"/>
    </location>
</feature>
<comment type="caution">
    <text evidence="4">The sequence shown here is derived from an EMBL/GenBank/DDBJ whole genome shotgun (WGS) entry which is preliminary data.</text>
</comment>
<feature type="region of interest" description="Disordered" evidence="2">
    <location>
        <begin position="250"/>
        <end position="476"/>
    </location>
</feature>
<accession>A0AAU9IE47</accession>
<feature type="chain" id="PRO_5043358821" evidence="3">
    <location>
        <begin position="18"/>
        <end position="920"/>
    </location>
</feature>
<evidence type="ECO:0000256" key="3">
    <source>
        <dbReference type="SAM" id="SignalP"/>
    </source>
</evidence>
<reference evidence="4" key="1">
    <citation type="submission" date="2021-09" db="EMBL/GenBank/DDBJ databases">
        <authorList>
            <consortium name="AG Swart"/>
            <person name="Singh M."/>
            <person name="Singh A."/>
            <person name="Seah K."/>
            <person name="Emmerich C."/>
        </authorList>
    </citation>
    <scope>NUCLEOTIDE SEQUENCE</scope>
    <source>
        <strain evidence="4">ATCC30299</strain>
    </source>
</reference>
<keyword evidence="1" id="KW-0175">Coiled coil</keyword>
<feature type="compositionally biased region" description="Polar residues" evidence="2">
    <location>
        <begin position="222"/>
        <end position="231"/>
    </location>
</feature>
<protein>
    <submittedName>
        <fullName evidence="4">Uncharacterized protein</fullName>
    </submittedName>
</protein>
<feature type="coiled-coil region" evidence="1">
    <location>
        <begin position="809"/>
        <end position="837"/>
    </location>
</feature>
<feature type="compositionally biased region" description="Basic and acidic residues" evidence="2">
    <location>
        <begin position="309"/>
        <end position="331"/>
    </location>
</feature>
<feature type="compositionally biased region" description="Polar residues" evidence="2">
    <location>
        <begin position="296"/>
        <end position="308"/>
    </location>
</feature>
<evidence type="ECO:0000313" key="5">
    <source>
        <dbReference type="Proteomes" id="UP001162131"/>
    </source>
</evidence>
<feature type="compositionally biased region" description="Pro residues" evidence="2">
    <location>
        <begin position="863"/>
        <end position="879"/>
    </location>
</feature>
<feature type="compositionally biased region" description="Polar residues" evidence="2">
    <location>
        <begin position="412"/>
        <end position="426"/>
    </location>
</feature>
<feature type="compositionally biased region" description="Basic and acidic residues" evidence="2">
    <location>
        <begin position="888"/>
        <end position="904"/>
    </location>
</feature>
<dbReference type="AlphaFoldDB" id="A0AAU9IE47"/>
<feature type="compositionally biased region" description="Basic and acidic residues" evidence="2">
    <location>
        <begin position="339"/>
        <end position="388"/>
    </location>
</feature>
<feature type="region of interest" description="Disordered" evidence="2">
    <location>
        <begin position="844"/>
        <end position="920"/>
    </location>
</feature>
<gene>
    <name evidence="4" type="ORF">BSTOLATCC_MIC3831</name>
</gene>
<keyword evidence="5" id="KW-1185">Reference proteome</keyword>
<sequence>MKIFLVILLSVFAFGNQDQNSYTEDTAVLEAQTENNEESLSGNPNLNFDPNDESNQIETSINEGNNQETNNDEPTNSIQNELNPITQEANTNEENPNKEYFNDLSEQLLEENSNEVKEQLKTDETLESKDIIDAASNGQEDLQSDIQENANGADDAHIFNSAQERGEQASNEVDSIQENNVLDQQENVVAEERLEINENADGFITEESSSQNIDQKDIESQPVPSSSNNAECSDDSCRLNSNANTELVSELPSDQENAFVEQEAENEGIKEYSIEENNHDEELNKEALEESKETVNADTLQIENNSESSSDKINREELKESVGNEIGRDENNSESNPDEINREEQKKSVGNEIGRNENNSEAKYDELNTSEHDENKETKKINEERNEENSGINQEELNANKENINIEEEPNQDSSGISQEETNANEQYEREENINFEETNKDSGALENSNALEVDKAADNKQNTNKDEQLANMKDIDLSSKVETQSEKNQDSHLEPKPEIIAADKQSEIHIDSNIISNSQSEIPNNTENNHIDEISILDIDQVDFKVLFIKFALRTENMISSIYFFIRSKQPYNIIIFYFCFSYIIYKTFKRKRENYSFSYKIVEEKQQSTIAQIIEAKNKELENTILSLNELSQAGLDNSQIEKIKNKLNSDLKEKFSAIKKEISIIHEKQNEFQAQILSSHQEIWMKIDSLKEGPEEIPYVSISQVAVSMHIPDKPRNFEEDIDEKNEENTNFEISQKGEIESEWKNENKAKDALETQNSNPEAQFIEQKNHNSMINPPIQHYKEEQMELKEENIQMDYLKFPTEVIESEEQKLIQEKENNLSLIQEEVEIKTNKIEEKEEPIDTKFSQLQGTTGAEKPFSNPPKPKIPSFAPPGFKPAPKIAKITKAEPEKKPQKLPETRSKVISQPFIQKSPFAQL</sequence>
<dbReference type="EMBL" id="CAJZBQ010000004">
    <property type="protein sequence ID" value="CAG9311542.1"/>
    <property type="molecule type" value="Genomic_DNA"/>
</dbReference>